<evidence type="ECO:0000256" key="2">
    <source>
        <dbReference type="ARBA" id="ARBA00022692"/>
    </source>
</evidence>
<feature type="transmembrane region" description="Helical" evidence="5">
    <location>
        <begin position="267"/>
        <end position="285"/>
    </location>
</feature>
<dbReference type="PANTHER" id="PTHR43826:SF3">
    <property type="entry name" value="GLUCOSE-6-PHOSPHATE EXCHANGER SLC37A4"/>
    <property type="match status" value="1"/>
</dbReference>
<feature type="transmembrane region" description="Helical" evidence="5">
    <location>
        <begin position="522"/>
        <end position="541"/>
    </location>
</feature>
<feature type="transmembrane region" description="Helical" evidence="5">
    <location>
        <begin position="547"/>
        <end position="568"/>
    </location>
</feature>
<feature type="transmembrane region" description="Helical" evidence="5">
    <location>
        <begin position="171"/>
        <end position="192"/>
    </location>
</feature>
<dbReference type="InterPro" id="IPR020846">
    <property type="entry name" value="MFS_dom"/>
</dbReference>
<evidence type="ECO:0000313" key="7">
    <source>
        <dbReference type="EMBL" id="CAD8526842.1"/>
    </source>
</evidence>
<feature type="transmembrane region" description="Helical" evidence="5">
    <location>
        <begin position="198"/>
        <end position="220"/>
    </location>
</feature>
<evidence type="ECO:0000256" key="1">
    <source>
        <dbReference type="ARBA" id="ARBA00004127"/>
    </source>
</evidence>
<feature type="transmembrane region" description="Helical" evidence="5">
    <location>
        <begin position="463"/>
        <end position="490"/>
    </location>
</feature>
<dbReference type="InterPro" id="IPR005829">
    <property type="entry name" value="Sugar_transporter_CS"/>
</dbReference>
<gene>
    <name evidence="7" type="ORF">MCOM1403_LOCUS12183</name>
</gene>
<feature type="transmembrane region" description="Helical" evidence="5">
    <location>
        <begin position="439"/>
        <end position="457"/>
    </location>
</feature>
<dbReference type="Gene3D" id="1.20.1250.20">
    <property type="entry name" value="MFS general substrate transporter like domains"/>
    <property type="match status" value="2"/>
</dbReference>
<evidence type="ECO:0000256" key="5">
    <source>
        <dbReference type="SAM" id="Phobius"/>
    </source>
</evidence>
<dbReference type="InterPro" id="IPR036259">
    <property type="entry name" value="MFS_trans_sf"/>
</dbReference>
<name>A0A7S0IN27_MICPS</name>
<dbReference type="AlphaFoldDB" id="A0A7S0IN27"/>
<dbReference type="InterPro" id="IPR011701">
    <property type="entry name" value="MFS"/>
</dbReference>
<dbReference type="PANTHER" id="PTHR43826">
    <property type="entry name" value="GLUCOSE-6-PHOSPHATE EXCHANGER SLC37A4"/>
    <property type="match status" value="1"/>
</dbReference>
<comment type="subcellular location">
    <subcellularLocation>
        <location evidence="1">Endomembrane system</location>
        <topology evidence="1">Multi-pass membrane protein</topology>
    </subcellularLocation>
</comment>
<evidence type="ECO:0000256" key="4">
    <source>
        <dbReference type="ARBA" id="ARBA00023136"/>
    </source>
</evidence>
<dbReference type="GO" id="GO:0016020">
    <property type="term" value="C:membrane"/>
    <property type="evidence" value="ECO:0007669"/>
    <property type="project" value="InterPro"/>
</dbReference>
<feature type="domain" description="Major facilitator superfamily (MFS) profile" evidence="6">
    <location>
        <begin position="104"/>
        <end position="570"/>
    </location>
</feature>
<evidence type="ECO:0000259" key="6">
    <source>
        <dbReference type="PROSITE" id="PS50850"/>
    </source>
</evidence>
<accession>A0A7S0IN27</accession>
<sequence>MVLAITCKHEFPRRWAQSRQQQTSRLLSSCGVFQAANRSRSSASNTRLYAAICAFVPGKAYFTKRQHLNVNSLRTSSKVVASSATPLKQTIDPETGGYSRSFLLVRVAVFFSILIGYACYYLTRNSLTFTAPAMVASPALGLDITSIGVITSIFPLCYGCSKFVSGVVGDVLSPSIMLGGGLIATGMVNIAFGASTTLPFFCFLWAVNGILQGFGAPSCAKILTSWFAAKERGTYWGMWNIAHNLGGFAAPILAGTAARTLGWSWGLWAPGIIALFVGSLIMLTLKDSPEARGFSPVEQITVTSSQPDHNESEIEITSETSVCYSSRRVYSCTHTGNLFSMKVENLSLLDNLFRNVLSNPFIWGLAFTYFCVYVVRQGITSWSVFYLIKEKGVIDAGAAAVRVSGLELGGLLGSLIAGRISDWYIATSPGGAVGKRIQVVMAYLIGVAAMLLAFKAVPSGLPFLQAIIVFMVGFFLYGPQMLIGATVIILGKTGCSTCTFSSAGLCGAEIVGRRSVGASEGFLGWIAYLGAANAGVPLSLLVQQYGWNAFFSALLLACAAAILLLAPITSAQSHIQRSAKDQAILR</sequence>
<dbReference type="SUPFAM" id="SSF103473">
    <property type="entry name" value="MFS general substrate transporter"/>
    <property type="match status" value="1"/>
</dbReference>
<organism evidence="7">
    <name type="scientific">Micromonas pusilla</name>
    <name type="common">Picoplanktonic green alga</name>
    <name type="synonym">Chromulina pusilla</name>
    <dbReference type="NCBI Taxonomy" id="38833"/>
    <lineage>
        <taxon>Eukaryota</taxon>
        <taxon>Viridiplantae</taxon>
        <taxon>Chlorophyta</taxon>
        <taxon>Mamiellophyceae</taxon>
        <taxon>Mamiellales</taxon>
        <taxon>Mamiellaceae</taxon>
        <taxon>Micromonas</taxon>
    </lineage>
</organism>
<keyword evidence="2 5" id="KW-0812">Transmembrane</keyword>
<evidence type="ECO:0000256" key="3">
    <source>
        <dbReference type="ARBA" id="ARBA00022989"/>
    </source>
</evidence>
<protein>
    <recommendedName>
        <fullName evidence="6">Major facilitator superfamily (MFS) profile domain-containing protein</fullName>
    </recommendedName>
</protein>
<feature type="transmembrane region" description="Helical" evidence="5">
    <location>
        <begin position="241"/>
        <end position="261"/>
    </location>
</feature>
<feature type="transmembrane region" description="Helical" evidence="5">
    <location>
        <begin position="135"/>
        <end position="159"/>
    </location>
</feature>
<dbReference type="PROSITE" id="PS00216">
    <property type="entry name" value="SUGAR_TRANSPORT_1"/>
    <property type="match status" value="1"/>
</dbReference>
<reference evidence="7" key="1">
    <citation type="submission" date="2021-01" db="EMBL/GenBank/DDBJ databases">
        <authorList>
            <person name="Corre E."/>
            <person name="Pelletier E."/>
            <person name="Niang G."/>
            <person name="Scheremetjew M."/>
            <person name="Finn R."/>
            <person name="Kale V."/>
            <person name="Holt S."/>
            <person name="Cochrane G."/>
            <person name="Meng A."/>
            <person name="Brown T."/>
            <person name="Cohen L."/>
        </authorList>
    </citation>
    <scope>NUCLEOTIDE SEQUENCE</scope>
    <source>
        <strain evidence="7">CCMP1723</strain>
    </source>
</reference>
<proteinExistence type="predicted"/>
<feature type="transmembrane region" description="Helical" evidence="5">
    <location>
        <begin position="361"/>
        <end position="379"/>
    </location>
</feature>
<dbReference type="GO" id="GO:0061513">
    <property type="term" value="F:glucose 6-phosphate:phosphate antiporter activity"/>
    <property type="evidence" value="ECO:0007669"/>
    <property type="project" value="TreeGrafter"/>
</dbReference>
<dbReference type="EMBL" id="HBEQ01015111">
    <property type="protein sequence ID" value="CAD8526842.1"/>
    <property type="molecule type" value="Transcribed_RNA"/>
</dbReference>
<dbReference type="GO" id="GO:0012505">
    <property type="term" value="C:endomembrane system"/>
    <property type="evidence" value="ECO:0007669"/>
    <property type="project" value="UniProtKB-SubCell"/>
</dbReference>
<feature type="transmembrane region" description="Helical" evidence="5">
    <location>
        <begin position="103"/>
        <end position="123"/>
    </location>
</feature>
<keyword evidence="3 5" id="KW-1133">Transmembrane helix</keyword>
<dbReference type="Pfam" id="PF07690">
    <property type="entry name" value="MFS_1"/>
    <property type="match status" value="1"/>
</dbReference>
<dbReference type="InterPro" id="IPR051337">
    <property type="entry name" value="OPA_Antiporter"/>
</dbReference>
<dbReference type="GO" id="GO:0035435">
    <property type="term" value="P:phosphate ion transmembrane transport"/>
    <property type="evidence" value="ECO:0007669"/>
    <property type="project" value="TreeGrafter"/>
</dbReference>
<dbReference type="PROSITE" id="PS50850">
    <property type="entry name" value="MFS"/>
    <property type="match status" value="1"/>
</dbReference>
<keyword evidence="4 5" id="KW-0472">Membrane</keyword>